<dbReference type="AlphaFoldDB" id="A0A2T2NK31"/>
<feature type="region of interest" description="Disordered" evidence="1">
    <location>
        <begin position="1"/>
        <end position="39"/>
    </location>
</feature>
<accession>A0A2T2NK31</accession>
<feature type="region of interest" description="Disordered" evidence="1">
    <location>
        <begin position="52"/>
        <end position="111"/>
    </location>
</feature>
<proteinExistence type="predicted"/>
<dbReference type="Proteomes" id="UP000240883">
    <property type="component" value="Unassembled WGS sequence"/>
</dbReference>
<gene>
    <name evidence="2" type="ORF">BS50DRAFT_574306</name>
</gene>
<sequence>MRIEYYYNKGTAPTPRHLHSDAAANPPPGPISAHVPPHPSIASLLPVLEAPPKAGQARICASPLLDHGLAPRPPSPMESRHARQPQTPGRRGPKSRDDRKIRSRSDLAGRL</sequence>
<protein>
    <submittedName>
        <fullName evidence="2">Uncharacterized protein</fullName>
    </submittedName>
</protein>
<evidence type="ECO:0000256" key="1">
    <source>
        <dbReference type="SAM" id="MobiDB-lite"/>
    </source>
</evidence>
<dbReference type="EMBL" id="KZ678136">
    <property type="protein sequence ID" value="PSN65787.1"/>
    <property type="molecule type" value="Genomic_DNA"/>
</dbReference>
<evidence type="ECO:0000313" key="2">
    <source>
        <dbReference type="EMBL" id="PSN65787.1"/>
    </source>
</evidence>
<keyword evidence="3" id="KW-1185">Reference proteome</keyword>
<reference evidence="2 3" key="1">
    <citation type="journal article" date="2018" name="Front. Microbiol.">
        <title>Genome-Wide Analysis of Corynespora cassiicola Leaf Fall Disease Putative Effectors.</title>
        <authorList>
            <person name="Lopez D."/>
            <person name="Ribeiro S."/>
            <person name="Label P."/>
            <person name="Fumanal B."/>
            <person name="Venisse J.S."/>
            <person name="Kohler A."/>
            <person name="de Oliveira R.R."/>
            <person name="Labutti K."/>
            <person name="Lipzen A."/>
            <person name="Lail K."/>
            <person name="Bauer D."/>
            <person name="Ohm R.A."/>
            <person name="Barry K.W."/>
            <person name="Spatafora J."/>
            <person name="Grigoriev I.V."/>
            <person name="Martin F.M."/>
            <person name="Pujade-Renaud V."/>
        </authorList>
    </citation>
    <scope>NUCLEOTIDE SEQUENCE [LARGE SCALE GENOMIC DNA]</scope>
    <source>
        <strain evidence="2 3">Philippines</strain>
    </source>
</reference>
<name>A0A2T2NK31_CORCC</name>
<feature type="compositionally biased region" description="Basic and acidic residues" evidence="1">
    <location>
        <begin position="94"/>
        <end position="111"/>
    </location>
</feature>
<organism evidence="2 3">
    <name type="scientific">Corynespora cassiicola Philippines</name>
    <dbReference type="NCBI Taxonomy" id="1448308"/>
    <lineage>
        <taxon>Eukaryota</taxon>
        <taxon>Fungi</taxon>
        <taxon>Dikarya</taxon>
        <taxon>Ascomycota</taxon>
        <taxon>Pezizomycotina</taxon>
        <taxon>Dothideomycetes</taxon>
        <taxon>Pleosporomycetidae</taxon>
        <taxon>Pleosporales</taxon>
        <taxon>Corynesporascaceae</taxon>
        <taxon>Corynespora</taxon>
    </lineage>
</organism>
<evidence type="ECO:0000313" key="3">
    <source>
        <dbReference type="Proteomes" id="UP000240883"/>
    </source>
</evidence>